<comment type="activity regulation">
    <text evidence="7">Inhibited by fructose 1,6-bisphosphate (FBP).</text>
</comment>
<dbReference type="PIRSF" id="PIRSF000538">
    <property type="entry name" value="GlpK"/>
    <property type="match status" value="1"/>
</dbReference>
<keyword evidence="12" id="KW-1185">Reference proteome</keyword>
<feature type="binding site" evidence="7">
    <location>
        <position position="82"/>
    </location>
    <ligand>
        <name>sn-glycerol 3-phosphate</name>
        <dbReference type="ChEBI" id="CHEBI:57597"/>
    </ligand>
</feature>
<protein>
    <recommendedName>
        <fullName evidence="7">Glycerol kinase</fullName>
        <ecNumber evidence="7">2.7.1.30</ecNumber>
    </recommendedName>
    <alternativeName>
        <fullName evidence="7">ATP:glycerol 3-phosphotransferase</fullName>
    </alternativeName>
    <alternativeName>
        <fullName evidence="7">Glycerokinase</fullName>
        <shortName evidence="7">GK</shortName>
    </alternativeName>
</protein>
<keyword evidence="4 7" id="KW-0418">Kinase</keyword>
<feature type="binding site" evidence="7">
    <location>
        <position position="83"/>
    </location>
    <ligand>
        <name>sn-glycerol 3-phosphate</name>
        <dbReference type="ChEBI" id="CHEBI:57597"/>
    </ligand>
</feature>
<comment type="similarity">
    <text evidence="1 7 8">Belongs to the FGGY kinase family.</text>
</comment>
<feature type="binding site" evidence="7">
    <location>
        <position position="12"/>
    </location>
    <ligand>
        <name>ADP</name>
        <dbReference type="ChEBI" id="CHEBI:456216"/>
    </ligand>
</feature>
<dbReference type="CDD" id="cd07769">
    <property type="entry name" value="ASKHA_NBD_FGGY_GK"/>
    <property type="match status" value="1"/>
</dbReference>
<dbReference type="InterPro" id="IPR005999">
    <property type="entry name" value="Glycerol_kin"/>
</dbReference>
<feature type="binding site" evidence="7">
    <location>
        <position position="83"/>
    </location>
    <ligand>
        <name>glycerol</name>
        <dbReference type="ChEBI" id="CHEBI:17754"/>
    </ligand>
</feature>
<evidence type="ECO:0000259" key="9">
    <source>
        <dbReference type="Pfam" id="PF00370"/>
    </source>
</evidence>
<feature type="binding site" evidence="7">
    <location>
        <position position="413"/>
    </location>
    <ligand>
        <name>ADP</name>
        <dbReference type="ChEBI" id="CHEBI:456216"/>
    </ligand>
</feature>
<dbReference type="EMBL" id="JBHMBL010000002">
    <property type="protein sequence ID" value="MFB9642924.1"/>
    <property type="molecule type" value="Genomic_DNA"/>
</dbReference>
<evidence type="ECO:0000256" key="5">
    <source>
        <dbReference type="ARBA" id="ARBA00022798"/>
    </source>
</evidence>
<feature type="binding site" evidence="7">
    <location>
        <position position="316"/>
    </location>
    <ligand>
        <name>ATP</name>
        <dbReference type="ChEBI" id="CHEBI:30616"/>
    </ligand>
</feature>
<feature type="binding site" evidence="7">
    <location>
        <position position="247"/>
    </location>
    <ligand>
        <name>glycerol</name>
        <dbReference type="ChEBI" id="CHEBI:17754"/>
    </ligand>
</feature>
<feature type="binding site" evidence="7">
    <location>
        <position position="417"/>
    </location>
    <ligand>
        <name>ADP</name>
        <dbReference type="ChEBI" id="CHEBI:456216"/>
    </ligand>
</feature>
<dbReference type="InterPro" id="IPR018483">
    <property type="entry name" value="Carb_kinase_FGGY_CS"/>
</dbReference>
<name>A0ABV5SV33_9MICO</name>
<dbReference type="InterPro" id="IPR043129">
    <property type="entry name" value="ATPase_NBD"/>
</dbReference>
<feature type="binding site" evidence="7">
    <location>
        <position position="268"/>
    </location>
    <ligand>
        <name>ATP</name>
        <dbReference type="ChEBI" id="CHEBI:30616"/>
    </ligand>
</feature>
<evidence type="ECO:0000256" key="1">
    <source>
        <dbReference type="ARBA" id="ARBA00009156"/>
    </source>
</evidence>
<dbReference type="PANTHER" id="PTHR10196">
    <property type="entry name" value="SUGAR KINASE"/>
    <property type="match status" value="1"/>
</dbReference>
<sequence>MADYVLAIDQGTTSSRAIIFDKAGSIVSTGQLEHEQIFPKAGWVEHDAAEIWHNTGEVIGQALGKAKLTRHDIAAVGITNQRETTVVWDKTTGEPVYNAIVWQDTRTQPIVDRLAADGGVERFKEQVGLPLATYFSGTKVVWILENVPGAREKAEAGDLLFGTTDSWVLWNLTGGVDGGVHATDVTNASRTMFMDLETLAWDDEILAAFGVPRSMLPEIKSSSEVYGTANEHSLLRETPISGILGDQQAATFGQAAFATGEAKNTYGTGNFLIFNTGEEIVHSKNGLLTTVGYKLGDQPVHYALEGSIAVTGSLIQWLRDNLGLISSAAEVEELAKSVEDNGGAYFVPAFSGLFAPYWRPDARGALVGLTRFVNKGHIARAALEAIAFQTRDVIEAVNADAGVDLTELRVDGGATANDTLLQFQADILGVPVVRPVVAETTALGAAYAAGLAVGFWSSLDELAQNWQEDKRWTPSMDEAERARLDRNWKKAVSKTLDWVDEDVV</sequence>
<evidence type="ECO:0000313" key="12">
    <source>
        <dbReference type="Proteomes" id="UP001589667"/>
    </source>
</evidence>
<evidence type="ECO:0000256" key="2">
    <source>
        <dbReference type="ARBA" id="ARBA00022679"/>
    </source>
</evidence>
<feature type="binding site" evidence="7">
    <location>
        <position position="246"/>
    </location>
    <ligand>
        <name>glycerol</name>
        <dbReference type="ChEBI" id="CHEBI:17754"/>
    </ligand>
</feature>
<evidence type="ECO:0000256" key="7">
    <source>
        <dbReference type="HAMAP-Rule" id="MF_00186"/>
    </source>
</evidence>
<feature type="binding site" evidence="7">
    <location>
        <position position="312"/>
    </location>
    <ligand>
        <name>ATP</name>
        <dbReference type="ChEBI" id="CHEBI:30616"/>
    </ligand>
</feature>
<dbReference type="Pfam" id="PF00370">
    <property type="entry name" value="FGGY_N"/>
    <property type="match status" value="1"/>
</dbReference>
<dbReference type="Proteomes" id="UP001589667">
    <property type="component" value="Unassembled WGS sequence"/>
</dbReference>
<dbReference type="NCBIfam" id="TIGR01311">
    <property type="entry name" value="glycerol_kin"/>
    <property type="match status" value="1"/>
</dbReference>
<dbReference type="PROSITE" id="PS00445">
    <property type="entry name" value="FGGY_KINASES_2"/>
    <property type="match status" value="1"/>
</dbReference>
<evidence type="ECO:0000256" key="6">
    <source>
        <dbReference type="ARBA" id="ARBA00022840"/>
    </source>
</evidence>
<comment type="function">
    <text evidence="7">Key enzyme in the regulation of glycerol uptake and metabolism. Catalyzes the phosphorylation of glycerol to yield sn-glycerol 3-phosphate.</text>
</comment>
<feature type="binding site" evidence="7">
    <location>
        <position position="268"/>
    </location>
    <ligand>
        <name>ADP</name>
        <dbReference type="ChEBI" id="CHEBI:456216"/>
    </ligand>
</feature>
<dbReference type="PANTHER" id="PTHR10196:SF69">
    <property type="entry name" value="GLYCEROL KINASE"/>
    <property type="match status" value="1"/>
</dbReference>
<feature type="binding site" evidence="7">
    <location>
        <position position="413"/>
    </location>
    <ligand>
        <name>ATP</name>
        <dbReference type="ChEBI" id="CHEBI:30616"/>
    </ligand>
</feature>
<dbReference type="GO" id="GO:0004370">
    <property type="term" value="F:glycerol kinase activity"/>
    <property type="evidence" value="ECO:0007669"/>
    <property type="project" value="UniProtKB-EC"/>
</dbReference>
<comment type="pathway">
    <text evidence="7">Polyol metabolism; glycerol degradation via glycerol kinase pathway; sn-glycerol 3-phosphate from glycerol: step 1/1.</text>
</comment>
<dbReference type="HAMAP" id="MF_00186">
    <property type="entry name" value="Glycerol_kin"/>
    <property type="match status" value="1"/>
</dbReference>
<dbReference type="InterPro" id="IPR018484">
    <property type="entry name" value="FGGY_N"/>
</dbReference>
<evidence type="ECO:0000256" key="3">
    <source>
        <dbReference type="ARBA" id="ARBA00022741"/>
    </source>
</evidence>
<reference evidence="11 12" key="1">
    <citation type="submission" date="2024-09" db="EMBL/GenBank/DDBJ databases">
        <authorList>
            <person name="Sun Q."/>
            <person name="Mori K."/>
        </authorList>
    </citation>
    <scope>NUCLEOTIDE SEQUENCE [LARGE SCALE GENOMIC DNA]</scope>
    <source>
        <strain evidence="11 12">JCM 14321</strain>
    </source>
</reference>
<feature type="binding site" evidence="7">
    <location>
        <position position="12"/>
    </location>
    <ligand>
        <name>ATP</name>
        <dbReference type="ChEBI" id="CHEBI:30616"/>
    </ligand>
</feature>
<keyword evidence="2 7" id="KW-0808">Transferase</keyword>
<feature type="binding site" evidence="7">
    <location>
        <position position="12"/>
    </location>
    <ligand>
        <name>sn-glycerol 3-phosphate</name>
        <dbReference type="ChEBI" id="CHEBI:57597"/>
    </ligand>
</feature>
<feature type="binding site" evidence="7">
    <location>
        <position position="13"/>
    </location>
    <ligand>
        <name>ATP</name>
        <dbReference type="ChEBI" id="CHEBI:30616"/>
    </ligand>
</feature>
<keyword evidence="6 7" id="KW-0067">ATP-binding</keyword>
<dbReference type="RefSeq" id="WP_157422394.1">
    <property type="nucleotide sequence ID" value="NZ_BAAANI010000002.1"/>
</dbReference>
<dbReference type="InterPro" id="IPR000577">
    <property type="entry name" value="Carb_kinase_FGGY"/>
</dbReference>
<evidence type="ECO:0000259" key="10">
    <source>
        <dbReference type="Pfam" id="PF02782"/>
    </source>
</evidence>
<keyword evidence="5 7" id="KW-0319">Glycerol metabolism</keyword>
<organism evidence="11 12">
    <name type="scientific">Agromyces lapidis</name>
    <dbReference type="NCBI Taxonomy" id="279574"/>
    <lineage>
        <taxon>Bacteria</taxon>
        <taxon>Bacillati</taxon>
        <taxon>Actinomycetota</taxon>
        <taxon>Actinomycetes</taxon>
        <taxon>Micrococcales</taxon>
        <taxon>Microbacteriaceae</taxon>
        <taxon>Agromyces</taxon>
    </lineage>
</organism>
<feature type="binding site" evidence="7">
    <location>
        <position position="134"/>
    </location>
    <ligand>
        <name>glycerol</name>
        <dbReference type="ChEBI" id="CHEBI:17754"/>
    </ligand>
</feature>
<evidence type="ECO:0000256" key="4">
    <source>
        <dbReference type="ARBA" id="ARBA00022777"/>
    </source>
</evidence>
<dbReference type="PROSITE" id="PS00933">
    <property type="entry name" value="FGGY_KINASES_1"/>
    <property type="match status" value="1"/>
</dbReference>
<feature type="binding site" evidence="7">
    <location>
        <position position="82"/>
    </location>
    <ligand>
        <name>glycerol</name>
        <dbReference type="ChEBI" id="CHEBI:17754"/>
    </ligand>
</feature>
<proteinExistence type="inferred from homology"/>
<dbReference type="Pfam" id="PF02782">
    <property type="entry name" value="FGGY_C"/>
    <property type="match status" value="1"/>
</dbReference>
<feature type="domain" description="Carbohydrate kinase FGGY N-terminal" evidence="9">
    <location>
        <begin position="4"/>
        <end position="253"/>
    </location>
</feature>
<dbReference type="NCBIfam" id="NF000756">
    <property type="entry name" value="PRK00047.1"/>
    <property type="match status" value="1"/>
</dbReference>
<comment type="catalytic activity">
    <reaction evidence="7">
        <text>glycerol + ATP = sn-glycerol 3-phosphate + ADP + H(+)</text>
        <dbReference type="Rhea" id="RHEA:21644"/>
        <dbReference type="ChEBI" id="CHEBI:15378"/>
        <dbReference type="ChEBI" id="CHEBI:17754"/>
        <dbReference type="ChEBI" id="CHEBI:30616"/>
        <dbReference type="ChEBI" id="CHEBI:57597"/>
        <dbReference type="ChEBI" id="CHEBI:456216"/>
        <dbReference type="EC" id="2.7.1.30"/>
    </reaction>
</comment>
<dbReference type="SUPFAM" id="SSF53067">
    <property type="entry name" value="Actin-like ATPase domain"/>
    <property type="match status" value="2"/>
</dbReference>
<gene>
    <name evidence="7 11" type="primary">glpK</name>
    <name evidence="11" type="ORF">ACFFQV_11550</name>
</gene>
<feature type="domain" description="Carbohydrate kinase FGGY C-terminal" evidence="10">
    <location>
        <begin position="263"/>
        <end position="452"/>
    </location>
</feature>
<feature type="binding site" evidence="7">
    <location>
        <position position="134"/>
    </location>
    <ligand>
        <name>sn-glycerol 3-phosphate</name>
        <dbReference type="ChEBI" id="CHEBI:57597"/>
    </ligand>
</feature>
<feature type="binding site" evidence="7">
    <location>
        <position position="312"/>
    </location>
    <ligand>
        <name>ADP</name>
        <dbReference type="ChEBI" id="CHEBI:456216"/>
    </ligand>
</feature>
<keyword evidence="3 7" id="KW-0547">Nucleotide-binding</keyword>
<feature type="binding site" evidence="7">
    <location>
        <position position="16"/>
    </location>
    <ligand>
        <name>ADP</name>
        <dbReference type="ChEBI" id="CHEBI:456216"/>
    </ligand>
</feature>
<evidence type="ECO:0000313" key="11">
    <source>
        <dbReference type="EMBL" id="MFB9642924.1"/>
    </source>
</evidence>
<dbReference type="EC" id="2.7.1.30" evidence="7"/>
<dbReference type="InterPro" id="IPR018485">
    <property type="entry name" value="FGGY_C"/>
</dbReference>
<comment type="caution">
    <text evidence="11">The sequence shown here is derived from an EMBL/GenBank/DDBJ whole genome shotgun (WGS) entry which is preliminary data.</text>
</comment>
<evidence type="ECO:0000256" key="8">
    <source>
        <dbReference type="RuleBase" id="RU003733"/>
    </source>
</evidence>
<accession>A0ABV5SV33</accession>
<feature type="binding site" evidence="7">
    <location>
        <position position="14"/>
    </location>
    <ligand>
        <name>ATP</name>
        <dbReference type="ChEBI" id="CHEBI:30616"/>
    </ligand>
</feature>
<dbReference type="Gene3D" id="3.30.420.40">
    <property type="match status" value="2"/>
</dbReference>
<feature type="binding site" evidence="7">
    <location>
        <position position="246"/>
    </location>
    <ligand>
        <name>sn-glycerol 3-phosphate</name>
        <dbReference type="ChEBI" id="CHEBI:57597"/>
    </ligand>
</feature>